<keyword evidence="1" id="KW-0732">Signal</keyword>
<gene>
    <name evidence="2" type="ORF">VTH8203_03599</name>
</gene>
<accession>A0A240EN77</accession>
<feature type="signal peptide" evidence="1">
    <location>
        <begin position="1"/>
        <end position="20"/>
    </location>
</feature>
<evidence type="ECO:0000256" key="1">
    <source>
        <dbReference type="SAM" id="SignalP"/>
    </source>
</evidence>
<dbReference type="EMBL" id="OANU01000087">
    <property type="protein sequence ID" value="SNX49951.1"/>
    <property type="molecule type" value="Genomic_DNA"/>
</dbReference>
<organism evidence="2 3">
    <name type="scientific">Vibrio thalassae</name>
    <dbReference type="NCBI Taxonomy" id="1243014"/>
    <lineage>
        <taxon>Bacteria</taxon>
        <taxon>Pseudomonadati</taxon>
        <taxon>Pseudomonadota</taxon>
        <taxon>Gammaproteobacteria</taxon>
        <taxon>Vibrionales</taxon>
        <taxon>Vibrionaceae</taxon>
        <taxon>Vibrio</taxon>
    </lineage>
</organism>
<evidence type="ECO:0000313" key="2">
    <source>
        <dbReference type="EMBL" id="SNX49951.1"/>
    </source>
</evidence>
<evidence type="ECO:0000313" key="3">
    <source>
        <dbReference type="Proteomes" id="UP000219336"/>
    </source>
</evidence>
<protein>
    <submittedName>
        <fullName evidence="2">Uncharacterized protein</fullName>
    </submittedName>
</protein>
<name>A0A240EN77_9VIBR</name>
<proteinExistence type="predicted"/>
<reference evidence="3" key="1">
    <citation type="submission" date="2016-06" db="EMBL/GenBank/DDBJ databases">
        <authorList>
            <person name="Rodrigo-Torres L."/>
            <person name="Arahal R.D."/>
            <person name="Lucena T."/>
        </authorList>
    </citation>
    <scope>NUCLEOTIDE SEQUENCE [LARGE SCALE GENOMIC DNA]</scope>
    <source>
        <strain evidence="3">CECT8203</strain>
    </source>
</reference>
<dbReference type="AlphaFoldDB" id="A0A240EN77"/>
<feature type="chain" id="PRO_5012489694" evidence="1">
    <location>
        <begin position="21"/>
        <end position="36"/>
    </location>
</feature>
<sequence>MKMTLIALSLTSFFAAPAMAATPSWNEKNISQKEAV</sequence>
<keyword evidence="3" id="KW-1185">Reference proteome</keyword>
<dbReference type="Proteomes" id="UP000219336">
    <property type="component" value="Unassembled WGS sequence"/>
</dbReference>